<keyword evidence="1" id="KW-1133">Transmembrane helix</keyword>
<sequence length="128" mass="14140">MINGGSTQDNGERDKAERQAVTNVQRKFCEMLFLGISVMMQILASGTNVVIQSVNTTKGDNEKTVISQYLTKEYMILYVGVIIALTGFISNIIGSAFVAVGLDRRFGNAWYRTFEDNEQIMDVGSDVA</sequence>
<evidence type="ECO:0000313" key="3">
    <source>
        <dbReference type="Proteomes" id="UP000614601"/>
    </source>
</evidence>
<keyword evidence="3" id="KW-1185">Reference proteome</keyword>
<evidence type="ECO:0000256" key="1">
    <source>
        <dbReference type="SAM" id="Phobius"/>
    </source>
</evidence>
<feature type="transmembrane region" description="Helical" evidence="1">
    <location>
        <begin position="32"/>
        <end position="54"/>
    </location>
</feature>
<protein>
    <submittedName>
        <fullName evidence="2">Uncharacterized protein</fullName>
    </submittedName>
</protein>
<dbReference type="EMBL" id="CAJFDH010000006">
    <property type="protein sequence ID" value="CAD5230887.1"/>
    <property type="molecule type" value="Genomic_DNA"/>
</dbReference>
<proteinExistence type="predicted"/>
<name>A0A811LMK4_9BILA</name>
<accession>A0A811LMK4</accession>
<dbReference type="Proteomes" id="UP000614601">
    <property type="component" value="Unassembled WGS sequence"/>
</dbReference>
<keyword evidence="1" id="KW-0472">Membrane</keyword>
<reference evidence="2" key="1">
    <citation type="submission" date="2020-09" db="EMBL/GenBank/DDBJ databases">
        <authorList>
            <person name="Kikuchi T."/>
        </authorList>
    </citation>
    <scope>NUCLEOTIDE SEQUENCE</scope>
    <source>
        <strain evidence="2">SH1</strain>
    </source>
</reference>
<gene>
    <name evidence="2" type="ORF">BOKJ2_LOCUS14366</name>
</gene>
<feature type="transmembrane region" description="Helical" evidence="1">
    <location>
        <begin position="74"/>
        <end position="102"/>
    </location>
</feature>
<dbReference type="Proteomes" id="UP000783686">
    <property type="component" value="Unassembled WGS sequence"/>
</dbReference>
<organism evidence="2 3">
    <name type="scientific">Bursaphelenchus okinawaensis</name>
    <dbReference type="NCBI Taxonomy" id="465554"/>
    <lineage>
        <taxon>Eukaryota</taxon>
        <taxon>Metazoa</taxon>
        <taxon>Ecdysozoa</taxon>
        <taxon>Nematoda</taxon>
        <taxon>Chromadorea</taxon>
        <taxon>Rhabditida</taxon>
        <taxon>Tylenchina</taxon>
        <taxon>Tylenchomorpha</taxon>
        <taxon>Aphelenchoidea</taxon>
        <taxon>Aphelenchoididae</taxon>
        <taxon>Bursaphelenchus</taxon>
    </lineage>
</organism>
<dbReference type="AlphaFoldDB" id="A0A811LMK4"/>
<keyword evidence="1" id="KW-0812">Transmembrane</keyword>
<evidence type="ECO:0000313" key="2">
    <source>
        <dbReference type="EMBL" id="CAD5230887.1"/>
    </source>
</evidence>
<comment type="caution">
    <text evidence="2">The sequence shown here is derived from an EMBL/GenBank/DDBJ whole genome shotgun (WGS) entry which is preliminary data.</text>
</comment>
<dbReference type="EMBL" id="CAJFCW020000006">
    <property type="protein sequence ID" value="CAG9128114.1"/>
    <property type="molecule type" value="Genomic_DNA"/>
</dbReference>